<keyword evidence="5" id="KW-0560">Oxidoreductase</keyword>
<keyword evidence="8" id="KW-1133">Transmembrane helix</keyword>
<evidence type="ECO:0000313" key="10">
    <source>
        <dbReference type="Proteomes" id="UP001188597"/>
    </source>
</evidence>
<evidence type="ECO:0000256" key="8">
    <source>
        <dbReference type="SAM" id="Phobius"/>
    </source>
</evidence>
<protein>
    <recommendedName>
        <fullName evidence="11">Cytochrome P450</fullName>
    </recommendedName>
</protein>
<dbReference type="SUPFAM" id="SSF48264">
    <property type="entry name" value="Cytochrome P450"/>
    <property type="match status" value="2"/>
</dbReference>
<organism evidence="9 10">
    <name type="scientific">Escallonia herrerae</name>
    <dbReference type="NCBI Taxonomy" id="1293975"/>
    <lineage>
        <taxon>Eukaryota</taxon>
        <taxon>Viridiplantae</taxon>
        <taxon>Streptophyta</taxon>
        <taxon>Embryophyta</taxon>
        <taxon>Tracheophyta</taxon>
        <taxon>Spermatophyta</taxon>
        <taxon>Magnoliopsida</taxon>
        <taxon>eudicotyledons</taxon>
        <taxon>Gunneridae</taxon>
        <taxon>Pentapetalae</taxon>
        <taxon>asterids</taxon>
        <taxon>campanulids</taxon>
        <taxon>Escalloniales</taxon>
        <taxon>Escalloniaceae</taxon>
        <taxon>Escallonia</taxon>
    </lineage>
</organism>
<reference evidence="9" key="1">
    <citation type="submission" date="2022-12" db="EMBL/GenBank/DDBJ databases">
        <title>Draft genome assemblies for two species of Escallonia (Escalloniales).</title>
        <authorList>
            <person name="Chanderbali A."/>
            <person name="Dervinis C."/>
            <person name="Anghel I."/>
            <person name="Soltis D."/>
            <person name="Soltis P."/>
            <person name="Zapata F."/>
        </authorList>
    </citation>
    <scope>NUCLEOTIDE SEQUENCE</scope>
    <source>
        <strain evidence="9">UCBG64.0493</strain>
        <tissue evidence="9">Leaf</tissue>
    </source>
</reference>
<feature type="transmembrane region" description="Helical" evidence="8">
    <location>
        <begin position="51"/>
        <end position="72"/>
    </location>
</feature>
<keyword evidence="3" id="KW-0349">Heme</keyword>
<evidence type="ECO:0000256" key="7">
    <source>
        <dbReference type="ARBA" id="ARBA00023033"/>
    </source>
</evidence>
<evidence type="ECO:0000256" key="6">
    <source>
        <dbReference type="ARBA" id="ARBA00023004"/>
    </source>
</evidence>
<evidence type="ECO:0000256" key="2">
    <source>
        <dbReference type="ARBA" id="ARBA00010617"/>
    </source>
</evidence>
<dbReference type="GO" id="GO:0005506">
    <property type="term" value="F:iron ion binding"/>
    <property type="evidence" value="ECO:0007669"/>
    <property type="project" value="InterPro"/>
</dbReference>
<dbReference type="GO" id="GO:0020037">
    <property type="term" value="F:heme binding"/>
    <property type="evidence" value="ECO:0007669"/>
    <property type="project" value="InterPro"/>
</dbReference>
<dbReference type="Proteomes" id="UP001188597">
    <property type="component" value="Unassembled WGS sequence"/>
</dbReference>
<keyword evidence="6" id="KW-0408">Iron</keyword>
<dbReference type="GO" id="GO:0004497">
    <property type="term" value="F:monooxygenase activity"/>
    <property type="evidence" value="ECO:0007669"/>
    <property type="project" value="UniProtKB-KW"/>
</dbReference>
<dbReference type="Pfam" id="PF00067">
    <property type="entry name" value="p450"/>
    <property type="match status" value="2"/>
</dbReference>
<proteinExistence type="inferred from homology"/>
<accession>A0AA88V9C4</accession>
<dbReference type="AlphaFoldDB" id="A0AA88V9C4"/>
<name>A0AA88V9C4_9ASTE</name>
<evidence type="ECO:0000256" key="4">
    <source>
        <dbReference type="ARBA" id="ARBA00022723"/>
    </source>
</evidence>
<evidence type="ECO:0000313" key="9">
    <source>
        <dbReference type="EMBL" id="KAK3003728.1"/>
    </source>
</evidence>
<keyword evidence="10" id="KW-1185">Reference proteome</keyword>
<keyword evidence="7" id="KW-0503">Monooxygenase</keyword>
<dbReference type="InterPro" id="IPR036396">
    <property type="entry name" value="Cyt_P450_sf"/>
</dbReference>
<evidence type="ECO:0000256" key="5">
    <source>
        <dbReference type="ARBA" id="ARBA00023002"/>
    </source>
</evidence>
<evidence type="ECO:0008006" key="11">
    <source>
        <dbReference type="Google" id="ProtNLM"/>
    </source>
</evidence>
<keyword evidence="8" id="KW-0472">Membrane</keyword>
<evidence type="ECO:0000256" key="1">
    <source>
        <dbReference type="ARBA" id="ARBA00001971"/>
    </source>
</evidence>
<dbReference type="GO" id="GO:0016705">
    <property type="term" value="F:oxidoreductase activity, acting on paired donors, with incorporation or reduction of molecular oxygen"/>
    <property type="evidence" value="ECO:0007669"/>
    <property type="project" value="InterPro"/>
</dbReference>
<dbReference type="InterPro" id="IPR001128">
    <property type="entry name" value="Cyt_P450"/>
</dbReference>
<comment type="cofactor">
    <cofactor evidence="1">
        <name>heme</name>
        <dbReference type="ChEBI" id="CHEBI:30413"/>
    </cofactor>
</comment>
<feature type="transmembrane region" description="Helical" evidence="8">
    <location>
        <begin position="12"/>
        <end position="31"/>
    </location>
</feature>
<keyword evidence="4" id="KW-0479">Metal-binding</keyword>
<dbReference type="PANTHER" id="PTHR47944">
    <property type="entry name" value="CYTOCHROME P450 98A9"/>
    <property type="match status" value="1"/>
</dbReference>
<sequence>MRPMTTITDAQLFFFLFFIWMISFLFVRHFLHKQLKSINKSVNHPPSPPALPIIGHLPLLGIILHQSFLALASRYGPLMKVSVGSSTSIVVSNATLAKEVFRTHDLNFAFRPEFGASNYSIYKGSSFFLKKKTMHDKTSLSSKAKPEMFMAGTETTSVALQWALAEIINHPDVLNKLREEISAVVGSCRLMEESDTPKLPYLQAVVKENLSYTRPYP</sequence>
<comment type="similarity">
    <text evidence="2">Belongs to the cytochrome P450 family.</text>
</comment>
<dbReference type="Gene3D" id="1.10.630.10">
    <property type="entry name" value="Cytochrome P450"/>
    <property type="match status" value="2"/>
</dbReference>
<keyword evidence="8" id="KW-0812">Transmembrane</keyword>
<comment type="caution">
    <text evidence="9">The sequence shown here is derived from an EMBL/GenBank/DDBJ whole genome shotgun (WGS) entry which is preliminary data.</text>
</comment>
<gene>
    <name evidence="9" type="ORF">RJ639_019455</name>
</gene>
<evidence type="ECO:0000256" key="3">
    <source>
        <dbReference type="ARBA" id="ARBA00022617"/>
    </source>
</evidence>
<dbReference type="EMBL" id="JAVXUP010002369">
    <property type="protein sequence ID" value="KAK3003728.1"/>
    <property type="molecule type" value="Genomic_DNA"/>
</dbReference>